<accession>A0A917WEE3</accession>
<dbReference type="AlphaFoldDB" id="A0A917WEE3"/>
<comment type="caution">
    <text evidence="2">The sequence shown here is derived from an EMBL/GenBank/DDBJ whole genome shotgun (WGS) entry which is preliminary data.</text>
</comment>
<sequence length="49" mass="4866">MTATELRDRTATQTMCQGGALHRPGAAGSAPLVPAPGATCTAATQAPEE</sequence>
<reference evidence="2" key="2">
    <citation type="submission" date="2020-09" db="EMBL/GenBank/DDBJ databases">
        <authorList>
            <person name="Sun Q."/>
            <person name="Zhou Y."/>
        </authorList>
    </citation>
    <scope>NUCLEOTIDE SEQUENCE</scope>
    <source>
        <strain evidence="2">CGMCC 1.6293</strain>
    </source>
</reference>
<dbReference type="EMBL" id="BMLF01000001">
    <property type="protein sequence ID" value="GGL95412.1"/>
    <property type="molecule type" value="Genomic_DNA"/>
</dbReference>
<gene>
    <name evidence="2" type="ORF">GCM10011534_16920</name>
</gene>
<proteinExistence type="predicted"/>
<feature type="region of interest" description="Disordered" evidence="1">
    <location>
        <begin position="17"/>
        <end position="49"/>
    </location>
</feature>
<protein>
    <submittedName>
        <fullName evidence="2">Uncharacterized protein</fullName>
    </submittedName>
</protein>
<keyword evidence="3" id="KW-1185">Reference proteome</keyword>
<evidence type="ECO:0000256" key="1">
    <source>
        <dbReference type="SAM" id="MobiDB-lite"/>
    </source>
</evidence>
<dbReference type="Proteomes" id="UP000649829">
    <property type="component" value="Unassembled WGS sequence"/>
</dbReference>
<organism evidence="2 3">
    <name type="scientific">Pseudooceanicola nanhaiensis</name>
    <dbReference type="NCBI Taxonomy" id="375761"/>
    <lineage>
        <taxon>Bacteria</taxon>
        <taxon>Pseudomonadati</taxon>
        <taxon>Pseudomonadota</taxon>
        <taxon>Alphaproteobacteria</taxon>
        <taxon>Rhodobacterales</taxon>
        <taxon>Paracoccaceae</taxon>
        <taxon>Pseudooceanicola</taxon>
    </lineage>
</organism>
<evidence type="ECO:0000313" key="3">
    <source>
        <dbReference type="Proteomes" id="UP000649829"/>
    </source>
</evidence>
<reference evidence="2" key="1">
    <citation type="journal article" date="2014" name="Int. J. Syst. Evol. Microbiol.">
        <title>Complete genome sequence of Corynebacterium casei LMG S-19264T (=DSM 44701T), isolated from a smear-ripened cheese.</title>
        <authorList>
            <consortium name="US DOE Joint Genome Institute (JGI-PGF)"/>
            <person name="Walter F."/>
            <person name="Albersmeier A."/>
            <person name="Kalinowski J."/>
            <person name="Ruckert C."/>
        </authorList>
    </citation>
    <scope>NUCLEOTIDE SEQUENCE</scope>
    <source>
        <strain evidence="2">CGMCC 1.6293</strain>
    </source>
</reference>
<evidence type="ECO:0000313" key="2">
    <source>
        <dbReference type="EMBL" id="GGL95412.1"/>
    </source>
</evidence>
<name>A0A917WEE3_9RHOB</name>